<feature type="compositionally biased region" description="Acidic residues" evidence="1">
    <location>
        <begin position="66"/>
        <end position="81"/>
    </location>
</feature>
<feature type="compositionally biased region" description="Pro residues" evidence="1">
    <location>
        <begin position="33"/>
        <end position="54"/>
    </location>
</feature>
<comment type="caution">
    <text evidence="2">The sequence shown here is derived from an EMBL/GenBank/DDBJ whole genome shotgun (WGS) entry which is preliminary data.</text>
</comment>
<evidence type="ECO:0000313" key="3">
    <source>
        <dbReference type="Proteomes" id="UP001301958"/>
    </source>
</evidence>
<proteinExistence type="predicted"/>
<feature type="compositionally biased region" description="Low complexity" evidence="1">
    <location>
        <begin position="152"/>
        <end position="164"/>
    </location>
</feature>
<evidence type="ECO:0000313" key="2">
    <source>
        <dbReference type="EMBL" id="KAK4231055.1"/>
    </source>
</evidence>
<keyword evidence="3" id="KW-1185">Reference proteome</keyword>
<reference evidence="2" key="1">
    <citation type="journal article" date="2023" name="Mol. Phylogenet. Evol.">
        <title>Genome-scale phylogeny and comparative genomics of the fungal order Sordariales.</title>
        <authorList>
            <person name="Hensen N."/>
            <person name="Bonometti L."/>
            <person name="Westerberg I."/>
            <person name="Brannstrom I.O."/>
            <person name="Guillou S."/>
            <person name="Cros-Aarteil S."/>
            <person name="Calhoun S."/>
            <person name="Haridas S."/>
            <person name="Kuo A."/>
            <person name="Mondo S."/>
            <person name="Pangilinan J."/>
            <person name="Riley R."/>
            <person name="LaButti K."/>
            <person name="Andreopoulos B."/>
            <person name="Lipzen A."/>
            <person name="Chen C."/>
            <person name="Yan M."/>
            <person name="Daum C."/>
            <person name="Ng V."/>
            <person name="Clum A."/>
            <person name="Steindorff A."/>
            <person name="Ohm R.A."/>
            <person name="Martin F."/>
            <person name="Silar P."/>
            <person name="Natvig D.O."/>
            <person name="Lalanne C."/>
            <person name="Gautier V."/>
            <person name="Ament-Velasquez S.L."/>
            <person name="Kruys A."/>
            <person name="Hutchinson M.I."/>
            <person name="Powell A.J."/>
            <person name="Barry K."/>
            <person name="Miller A.N."/>
            <person name="Grigoriev I.V."/>
            <person name="Debuchy R."/>
            <person name="Gladieux P."/>
            <person name="Hiltunen Thoren M."/>
            <person name="Johannesson H."/>
        </authorList>
    </citation>
    <scope>NUCLEOTIDE SEQUENCE</scope>
    <source>
        <strain evidence="2">CBS 990.96</strain>
    </source>
</reference>
<dbReference type="EMBL" id="MU865295">
    <property type="protein sequence ID" value="KAK4231055.1"/>
    <property type="molecule type" value="Genomic_DNA"/>
</dbReference>
<organism evidence="2 3">
    <name type="scientific">Podospora fimiseda</name>
    <dbReference type="NCBI Taxonomy" id="252190"/>
    <lineage>
        <taxon>Eukaryota</taxon>
        <taxon>Fungi</taxon>
        <taxon>Dikarya</taxon>
        <taxon>Ascomycota</taxon>
        <taxon>Pezizomycotina</taxon>
        <taxon>Sordariomycetes</taxon>
        <taxon>Sordariomycetidae</taxon>
        <taxon>Sordariales</taxon>
        <taxon>Podosporaceae</taxon>
        <taxon>Podospora</taxon>
    </lineage>
</organism>
<feature type="compositionally biased region" description="Low complexity" evidence="1">
    <location>
        <begin position="19"/>
        <end position="32"/>
    </location>
</feature>
<gene>
    <name evidence="2" type="ORF">QBC38DRAFT_382832</name>
</gene>
<sequence>MVKTKPPIAKNGNITSFFKPVPKSSQTQSSQPDPLPQPPAPRPSTPPPPTQTPKPRPRDAVIKASDDEDEDSDDDSDDEFPDLFRPAYTLKNETSLLETPRKNRISVDIFSSPLTINAKRPKFEMSTLLKHAAANDRINETARAINAMLENSGSPTRGSSPSSGKDMKKSLHESMMEMMSDDEYADGERVKKEKLLRAVKRIEADVGRREWYFFRDENDSKGTSTKGRRAFPKAQATGVWKFLAAEKGRSKHFERGLPWQLQKARKNLPDEIFLWVLNAAVREKSYRLRDGYLKLLAECPLQAGRVVDEQLIEQLFRNLGASEEALAIGLESKKVVSQPKRPDYLDQDWTSLATVLRILSSIAVGLAVEPLTKIMALMLRLGIDEVVREEPAVSKWYQQVLRNVAKTIPERCWNEFCYEISHSIYSHTSEVSLRWNIVSAIPIMSTKLVDLRRRLALVFVFSEPQFALMKPDETFSMKSVLQQIKESEDFMIDRNHTDFHELKAMFDLLSVAVADGVKPSSAAGPSRQYDEEVDETAQILKLLWSGIHEGGAAFESRLGAKAQLKDFERKLLHVVRSRPPRKDNILEIAQNREMREVREYTASKSFMSRFLGNKEPTASDTPTIP</sequence>
<name>A0AAN7BWX1_9PEZI</name>
<feature type="compositionally biased region" description="Basic and acidic residues" evidence="1">
    <location>
        <begin position="56"/>
        <end position="65"/>
    </location>
</feature>
<dbReference type="Proteomes" id="UP001301958">
    <property type="component" value="Unassembled WGS sequence"/>
</dbReference>
<feature type="region of interest" description="Disordered" evidence="1">
    <location>
        <begin position="1"/>
        <end position="86"/>
    </location>
</feature>
<evidence type="ECO:0000256" key="1">
    <source>
        <dbReference type="SAM" id="MobiDB-lite"/>
    </source>
</evidence>
<reference evidence="2" key="2">
    <citation type="submission" date="2023-05" db="EMBL/GenBank/DDBJ databases">
        <authorList>
            <consortium name="Lawrence Berkeley National Laboratory"/>
            <person name="Steindorff A."/>
            <person name="Hensen N."/>
            <person name="Bonometti L."/>
            <person name="Westerberg I."/>
            <person name="Brannstrom I.O."/>
            <person name="Guillou S."/>
            <person name="Cros-Aarteil S."/>
            <person name="Calhoun S."/>
            <person name="Haridas S."/>
            <person name="Kuo A."/>
            <person name="Mondo S."/>
            <person name="Pangilinan J."/>
            <person name="Riley R."/>
            <person name="Labutti K."/>
            <person name="Andreopoulos B."/>
            <person name="Lipzen A."/>
            <person name="Chen C."/>
            <person name="Yanf M."/>
            <person name="Daum C."/>
            <person name="Ng V."/>
            <person name="Clum A."/>
            <person name="Ohm R."/>
            <person name="Martin F."/>
            <person name="Silar P."/>
            <person name="Natvig D."/>
            <person name="Lalanne C."/>
            <person name="Gautier V."/>
            <person name="Ament-Velasquez S.L."/>
            <person name="Kruys A."/>
            <person name="Hutchinson M.I."/>
            <person name="Powell A.J."/>
            <person name="Barry K."/>
            <person name="Miller A.N."/>
            <person name="Grigoriev I.V."/>
            <person name="Debuchy R."/>
            <person name="Gladieux P."/>
            <person name="Thoren M.H."/>
            <person name="Johannesson H."/>
        </authorList>
    </citation>
    <scope>NUCLEOTIDE SEQUENCE</scope>
    <source>
        <strain evidence="2">CBS 990.96</strain>
    </source>
</reference>
<feature type="region of interest" description="Disordered" evidence="1">
    <location>
        <begin position="149"/>
        <end position="168"/>
    </location>
</feature>
<accession>A0AAN7BWX1</accession>
<protein>
    <submittedName>
        <fullName evidence="2">Uncharacterized protein</fullName>
    </submittedName>
</protein>
<dbReference type="AlphaFoldDB" id="A0AAN7BWX1"/>